<evidence type="ECO:0000256" key="2">
    <source>
        <dbReference type="ARBA" id="ARBA00022448"/>
    </source>
</evidence>
<evidence type="ECO:0000259" key="6">
    <source>
        <dbReference type="PROSITE" id="PS50893"/>
    </source>
</evidence>
<dbReference type="SUPFAM" id="SSF52540">
    <property type="entry name" value="P-loop containing nucleoside triphosphate hydrolases"/>
    <property type="match status" value="1"/>
</dbReference>
<dbReference type="PROSITE" id="PS00211">
    <property type="entry name" value="ABC_TRANSPORTER_1"/>
    <property type="match status" value="1"/>
</dbReference>
<dbReference type="GO" id="GO:0022857">
    <property type="term" value="F:transmembrane transporter activity"/>
    <property type="evidence" value="ECO:0007669"/>
    <property type="project" value="TreeGrafter"/>
</dbReference>
<dbReference type="InterPro" id="IPR027417">
    <property type="entry name" value="P-loop_NTPase"/>
</dbReference>
<feature type="compositionally biased region" description="Acidic residues" evidence="5">
    <location>
        <begin position="243"/>
        <end position="253"/>
    </location>
</feature>
<proteinExistence type="inferred from homology"/>
<dbReference type="OrthoDB" id="9802264at2"/>
<dbReference type="InterPro" id="IPR003593">
    <property type="entry name" value="AAA+_ATPase"/>
</dbReference>
<dbReference type="GO" id="GO:0005886">
    <property type="term" value="C:plasma membrane"/>
    <property type="evidence" value="ECO:0007669"/>
    <property type="project" value="UniProtKB-ARBA"/>
</dbReference>
<dbReference type="CDD" id="cd03255">
    <property type="entry name" value="ABC_MJ0796_LolCDE_FtsE"/>
    <property type="match status" value="1"/>
</dbReference>
<evidence type="ECO:0000256" key="1">
    <source>
        <dbReference type="ARBA" id="ARBA00005417"/>
    </source>
</evidence>
<name>A0A315ZNT7_9FIRM</name>
<keyword evidence="8" id="KW-1185">Reference proteome</keyword>
<dbReference type="PANTHER" id="PTHR24220">
    <property type="entry name" value="IMPORT ATP-BINDING PROTEIN"/>
    <property type="match status" value="1"/>
</dbReference>
<comment type="similarity">
    <text evidence="1">Belongs to the ABC transporter superfamily.</text>
</comment>
<dbReference type="PROSITE" id="PS50893">
    <property type="entry name" value="ABC_TRANSPORTER_2"/>
    <property type="match status" value="1"/>
</dbReference>
<feature type="domain" description="ABC transporter" evidence="6">
    <location>
        <begin position="4"/>
        <end position="241"/>
    </location>
</feature>
<sequence>MSILSLRNVGFSYNKSTKVLEGINYEFEKGRVYAIVGRSGAGKTTLLSLLSGLTSPTEGAIIFDGKDVRKIDRYKYRSYYVGVVFQQFNLLPHLTAVENVELSMRASGKHIPEKRKLAMGLLDKVELDEVLAKRRILKLSGGEQQRVAIARALSYNPDIILADEPTGNLDLTTQEEIMDIFQHLAKEENKCIIIVSHSPEVANSVDEVYELAPLKEKRRKKPAMGDKVPKVQLSMEEAVQPETGDEIQPETKD</sequence>
<dbReference type="GO" id="GO:0016887">
    <property type="term" value="F:ATP hydrolysis activity"/>
    <property type="evidence" value="ECO:0007669"/>
    <property type="project" value="InterPro"/>
</dbReference>
<dbReference type="InterPro" id="IPR017871">
    <property type="entry name" value="ABC_transporter-like_CS"/>
</dbReference>
<evidence type="ECO:0000256" key="5">
    <source>
        <dbReference type="SAM" id="MobiDB-lite"/>
    </source>
</evidence>
<dbReference type="AlphaFoldDB" id="A0A315ZNT7"/>
<dbReference type="FunFam" id="3.40.50.300:FF:000056">
    <property type="entry name" value="Cell division ATP-binding protein FtsE"/>
    <property type="match status" value="1"/>
</dbReference>
<evidence type="ECO:0000313" key="8">
    <source>
        <dbReference type="Proteomes" id="UP000254051"/>
    </source>
</evidence>
<dbReference type="InterPro" id="IPR003439">
    <property type="entry name" value="ABC_transporter-like_ATP-bd"/>
</dbReference>
<dbReference type="Pfam" id="PF00005">
    <property type="entry name" value="ABC_tran"/>
    <property type="match status" value="1"/>
</dbReference>
<dbReference type="SMART" id="SM00382">
    <property type="entry name" value="AAA"/>
    <property type="match status" value="1"/>
</dbReference>
<dbReference type="InterPro" id="IPR015854">
    <property type="entry name" value="ABC_transpr_LolD-like"/>
</dbReference>
<dbReference type="GO" id="GO:0005524">
    <property type="term" value="F:ATP binding"/>
    <property type="evidence" value="ECO:0007669"/>
    <property type="project" value="UniProtKB-KW"/>
</dbReference>
<reference evidence="8" key="1">
    <citation type="submission" date="2017-07" db="EMBL/GenBank/DDBJ databases">
        <authorList>
            <person name="Varghese N."/>
            <person name="Submissions S."/>
        </authorList>
    </citation>
    <scope>NUCLEOTIDE SEQUENCE [LARGE SCALE GENOMIC DNA]</scope>
    <source>
        <strain evidence="8">NLAE-zl-C134</strain>
    </source>
</reference>
<keyword evidence="2" id="KW-0813">Transport</keyword>
<gene>
    <name evidence="7" type="ORF">SAMN05216529_12521</name>
</gene>
<dbReference type="EMBL" id="UHJJ01000025">
    <property type="protein sequence ID" value="SUQ16267.1"/>
    <property type="molecule type" value="Genomic_DNA"/>
</dbReference>
<evidence type="ECO:0000256" key="4">
    <source>
        <dbReference type="ARBA" id="ARBA00022840"/>
    </source>
</evidence>
<evidence type="ECO:0000256" key="3">
    <source>
        <dbReference type="ARBA" id="ARBA00022741"/>
    </source>
</evidence>
<organism evidence="7 8">
    <name type="scientific">Faecalicatena contorta</name>
    <dbReference type="NCBI Taxonomy" id="39482"/>
    <lineage>
        <taxon>Bacteria</taxon>
        <taxon>Bacillati</taxon>
        <taxon>Bacillota</taxon>
        <taxon>Clostridia</taxon>
        <taxon>Lachnospirales</taxon>
        <taxon>Lachnospiraceae</taxon>
        <taxon>Faecalicatena</taxon>
    </lineage>
</organism>
<protein>
    <submittedName>
        <fullName evidence="7">Putative ABC transport system ATP-binding protein</fullName>
    </submittedName>
</protein>
<accession>A0A315ZNT7</accession>
<feature type="region of interest" description="Disordered" evidence="5">
    <location>
        <begin position="218"/>
        <end position="253"/>
    </location>
</feature>
<evidence type="ECO:0000313" key="7">
    <source>
        <dbReference type="EMBL" id="SUQ16267.1"/>
    </source>
</evidence>
<keyword evidence="4 7" id="KW-0067">ATP-binding</keyword>
<keyword evidence="3" id="KW-0547">Nucleotide-binding</keyword>
<dbReference type="Gene3D" id="3.40.50.300">
    <property type="entry name" value="P-loop containing nucleotide triphosphate hydrolases"/>
    <property type="match status" value="1"/>
</dbReference>
<dbReference type="PANTHER" id="PTHR24220:SF689">
    <property type="entry name" value="LIPOPROTEIN-RELEASING SYSTEM ATP-BINDING PROTEIN LOLD"/>
    <property type="match status" value="1"/>
</dbReference>
<dbReference type="InterPro" id="IPR017911">
    <property type="entry name" value="MacB-like_ATP-bd"/>
</dbReference>
<dbReference type="Proteomes" id="UP000254051">
    <property type="component" value="Unassembled WGS sequence"/>
</dbReference>